<dbReference type="AlphaFoldDB" id="A0A923JKX8"/>
<organism evidence="1">
    <name type="scientific">Pseudomonas zanjanensis</name>
    <dbReference type="NCBI Taxonomy" id="2745496"/>
    <lineage>
        <taxon>Bacteria</taxon>
        <taxon>Pseudomonadati</taxon>
        <taxon>Pseudomonadota</taxon>
        <taxon>Gammaproteobacteria</taxon>
        <taxon>Pseudomonadales</taxon>
        <taxon>Pseudomonadaceae</taxon>
        <taxon>Pseudomonas</taxon>
    </lineage>
</organism>
<comment type="caution">
    <text evidence="1">The sequence shown here is derived from an EMBL/GenBank/DDBJ whole genome shotgun (WGS) entry which is preliminary data.</text>
</comment>
<proteinExistence type="predicted"/>
<keyword evidence="3" id="KW-1185">Reference proteome</keyword>
<reference evidence="1 3" key="1">
    <citation type="journal article" date="2020" name="Microorganisms">
        <title>Reliable Identification of Environmental Pseudomonas Isolates Using the rpoD Gene.</title>
        <authorList>
            <consortium name="The Broad Institute Genome Sequencing Platform"/>
            <person name="Girard L."/>
            <person name="Lood C."/>
            <person name="Rokni-Zadeh H."/>
            <person name="van Noort V."/>
            <person name="Lavigne R."/>
            <person name="De Mot R."/>
        </authorList>
    </citation>
    <scope>NUCLEOTIDE SEQUENCE</scope>
    <source>
        <strain evidence="1 3">SWRI12</strain>
    </source>
</reference>
<dbReference type="Gene3D" id="3.30.160.250">
    <property type="match status" value="1"/>
</dbReference>
<gene>
    <name evidence="2" type="ORF">HU715_022150</name>
    <name evidence="1" type="ORF">HU715_16825</name>
</gene>
<protein>
    <submittedName>
        <fullName evidence="1">Type II toxin-antitoxin system HicB family antitoxin</fullName>
    </submittedName>
</protein>
<reference evidence="1" key="2">
    <citation type="submission" date="2020-07" db="EMBL/GenBank/DDBJ databases">
        <authorList>
            <person name="Lood C."/>
            <person name="Girard L."/>
        </authorList>
    </citation>
    <scope>NUCLEOTIDE SEQUENCE</scope>
    <source>
        <strain evidence="1">SWRI12</strain>
    </source>
</reference>
<reference evidence="2" key="3">
    <citation type="submission" date="2021-06" db="EMBL/GenBank/DDBJ databases">
        <title>Updating the genus Pseudomonas: Description of 43 new species and partition of the Pseudomonas putida group.</title>
        <authorList>
            <person name="Girard L."/>
            <person name="Lood C."/>
            <person name="Vandamme P."/>
            <person name="Rokni-Zadeh H."/>
            <person name="Van Noort V."/>
            <person name="Hofte M."/>
            <person name="Lavigne R."/>
            <person name="De Mot R."/>
        </authorList>
    </citation>
    <scope>NUCLEOTIDE SEQUENCE</scope>
    <source>
        <strain evidence="2">SWRI12</strain>
    </source>
</reference>
<sequence length="141" mass="15598">MFEYALEIHEEPGCVWLSCAEIPEMHAAGDNLADALDGALDAIETALSIYVDERRAIPDGKPDGKTDHFLLRLPALTAAKVGLWNALLESGMSKAELARRLDVQRPQVDRLVDFLHHSKIENVERALEQLGRRLSLSVEAA</sequence>
<dbReference type="RefSeq" id="WP_186707265.1">
    <property type="nucleotide sequence ID" value="NZ_JABWRB020000003.1"/>
</dbReference>
<name>A0A923JKX8_9PSED</name>
<dbReference type="Proteomes" id="UP000636518">
    <property type="component" value="Unassembled WGS sequence"/>
</dbReference>
<evidence type="ECO:0000313" key="2">
    <source>
        <dbReference type="EMBL" id="MBV4498053.1"/>
    </source>
</evidence>
<dbReference type="SUPFAM" id="SSF143100">
    <property type="entry name" value="TTHA1013/TTHA0281-like"/>
    <property type="match status" value="1"/>
</dbReference>
<evidence type="ECO:0000313" key="1">
    <source>
        <dbReference type="EMBL" id="MBC3391323.1"/>
    </source>
</evidence>
<accession>A0A923JKX8</accession>
<dbReference type="EMBL" id="JABWRB010000021">
    <property type="protein sequence ID" value="MBC3391323.1"/>
    <property type="molecule type" value="Genomic_DNA"/>
</dbReference>
<evidence type="ECO:0000313" key="3">
    <source>
        <dbReference type="Proteomes" id="UP000636518"/>
    </source>
</evidence>
<dbReference type="EMBL" id="JABWRB020000003">
    <property type="protein sequence ID" value="MBV4498053.1"/>
    <property type="molecule type" value="Genomic_DNA"/>
</dbReference>
<dbReference type="InterPro" id="IPR035069">
    <property type="entry name" value="TTHA1013/TTHA0281-like"/>
</dbReference>